<dbReference type="SUPFAM" id="SSF51306">
    <property type="entry name" value="LexA/Signal peptidase"/>
    <property type="match status" value="1"/>
</dbReference>
<feature type="domain" description="HTH cro/C1-type" evidence="1">
    <location>
        <begin position="5"/>
        <end position="58"/>
    </location>
</feature>
<dbReference type="EMBL" id="CP050898">
    <property type="protein sequence ID" value="QIX20809.1"/>
    <property type="molecule type" value="Genomic_DNA"/>
</dbReference>
<proteinExistence type="predicted"/>
<dbReference type="GO" id="GO:0003677">
    <property type="term" value="F:DNA binding"/>
    <property type="evidence" value="ECO:0007669"/>
    <property type="project" value="InterPro"/>
</dbReference>
<organism evidence="2 3">
    <name type="scientific">Agrobacterium pusense</name>
    <dbReference type="NCBI Taxonomy" id="648995"/>
    <lineage>
        <taxon>Bacteria</taxon>
        <taxon>Pseudomonadati</taxon>
        <taxon>Pseudomonadota</taxon>
        <taxon>Alphaproteobacteria</taxon>
        <taxon>Hyphomicrobiales</taxon>
        <taxon>Rhizobiaceae</taxon>
        <taxon>Rhizobium/Agrobacterium group</taxon>
        <taxon>Agrobacterium</taxon>
    </lineage>
</organism>
<gene>
    <name evidence="2" type="ORF">FOB41_06535</name>
</gene>
<name>A0A6H0ZJI1_9HYPH</name>
<accession>A0A6H0ZJI1</accession>
<dbReference type="SUPFAM" id="SSF47413">
    <property type="entry name" value="lambda repressor-like DNA-binding domains"/>
    <property type="match status" value="1"/>
</dbReference>
<dbReference type="PROSITE" id="PS50943">
    <property type="entry name" value="HTH_CROC1"/>
    <property type="match status" value="1"/>
</dbReference>
<dbReference type="InterPro" id="IPR001387">
    <property type="entry name" value="Cro/C1-type_HTH"/>
</dbReference>
<reference evidence="2 3" key="1">
    <citation type="submission" date="2020-04" db="EMBL/GenBank/DDBJ databases">
        <title>FDA dAtabase for Regulatory Grade micrObial Sequences (FDA-ARGOS): Supporting development and validation of Infectious Disease Dx tests.</title>
        <authorList>
            <person name="Sciortino C."/>
            <person name="Tallon L."/>
            <person name="Sadzewicz L."/>
            <person name="Vavikolanu K."/>
            <person name="Mehta A."/>
            <person name="Aluvathingal J."/>
            <person name="Nadendla S."/>
            <person name="Nandy P."/>
            <person name="Geyer C."/>
            <person name="Yan Y."/>
            <person name="Sichtig H."/>
        </authorList>
    </citation>
    <scope>NUCLEOTIDE SEQUENCE [LARGE SCALE GENOMIC DNA]</scope>
    <source>
        <strain evidence="2 3">FDAARGOS_633</strain>
    </source>
</reference>
<evidence type="ECO:0000313" key="2">
    <source>
        <dbReference type="EMBL" id="QIX20809.1"/>
    </source>
</evidence>
<dbReference type="Pfam" id="PF01381">
    <property type="entry name" value="HTH_3"/>
    <property type="match status" value="1"/>
</dbReference>
<dbReference type="Proteomes" id="UP000500870">
    <property type="component" value="Chromosome 1"/>
</dbReference>
<dbReference type="CDD" id="cd00093">
    <property type="entry name" value="HTH_XRE"/>
    <property type="match status" value="1"/>
</dbReference>
<dbReference type="AlphaFoldDB" id="A0A6H0ZJI1"/>
<dbReference type="RefSeq" id="WP_169692037.1">
    <property type="nucleotide sequence ID" value="NZ_CP050898.1"/>
</dbReference>
<dbReference type="Gene3D" id="2.10.109.10">
    <property type="entry name" value="Umud Fragment, subunit A"/>
    <property type="match status" value="1"/>
</dbReference>
<dbReference type="SMART" id="SM00530">
    <property type="entry name" value="HTH_XRE"/>
    <property type="match status" value="1"/>
</dbReference>
<protein>
    <submittedName>
        <fullName evidence="2">Helix-turn-helix transcriptional regulator</fullName>
    </submittedName>
</protein>
<dbReference type="InterPro" id="IPR036286">
    <property type="entry name" value="LexA/Signal_pep-like_sf"/>
</dbReference>
<sequence>MSDIIRSKRKEMGLTQKAFGNLFGAQQTTVSDWEKGKISMMRNWQKLAGSLGLRESEFLDLMAEATTESEKTERMIPALRQATAPVINTGSIIAAPKPPSGERDVPVLGRSKGGSDGEFEFNGQIMGWEWRPPHLAGVAEAYASYVDGESMYPRYKPGETVWTNPPKPIARGDDVIVQLAPNEEHGVPRGFIKEFVRWEPSFLVVCQFNPPMEIKYPRDDVVSIHKIDYAQK</sequence>
<evidence type="ECO:0000259" key="1">
    <source>
        <dbReference type="PROSITE" id="PS50943"/>
    </source>
</evidence>
<dbReference type="InterPro" id="IPR010982">
    <property type="entry name" value="Lambda_DNA-bd_dom_sf"/>
</dbReference>
<dbReference type="CDD" id="cd06529">
    <property type="entry name" value="S24_LexA-like"/>
    <property type="match status" value="1"/>
</dbReference>
<dbReference type="InterPro" id="IPR039418">
    <property type="entry name" value="LexA-like"/>
</dbReference>
<dbReference type="Gene3D" id="1.10.260.40">
    <property type="entry name" value="lambda repressor-like DNA-binding domains"/>
    <property type="match status" value="1"/>
</dbReference>
<evidence type="ECO:0000313" key="3">
    <source>
        <dbReference type="Proteomes" id="UP000500870"/>
    </source>
</evidence>